<reference evidence="10" key="1">
    <citation type="submission" date="2018-06" db="EMBL/GenBank/DDBJ databases">
        <authorList>
            <person name="Zhirakovskaya E."/>
        </authorList>
    </citation>
    <scope>NUCLEOTIDE SEQUENCE</scope>
</reference>
<evidence type="ECO:0000256" key="5">
    <source>
        <dbReference type="ARBA" id="ARBA00022747"/>
    </source>
</evidence>
<evidence type="ECO:0000313" key="10">
    <source>
        <dbReference type="EMBL" id="VAX06826.1"/>
    </source>
</evidence>
<proteinExistence type="predicted"/>
<evidence type="ECO:0000256" key="6">
    <source>
        <dbReference type="ARBA" id="ARBA00047942"/>
    </source>
</evidence>
<dbReference type="InterPro" id="IPR038333">
    <property type="entry name" value="T1MK-like_N_sf"/>
</dbReference>
<dbReference type="GO" id="GO:0032259">
    <property type="term" value="P:methylation"/>
    <property type="evidence" value="ECO:0007669"/>
    <property type="project" value="UniProtKB-KW"/>
</dbReference>
<evidence type="ECO:0000256" key="2">
    <source>
        <dbReference type="ARBA" id="ARBA00022603"/>
    </source>
</evidence>
<keyword evidence="7" id="KW-0175">Coiled coil</keyword>
<organism evidence="10">
    <name type="scientific">hydrothermal vent metagenome</name>
    <dbReference type="NCBI Taxonomy" id="652676"/>
    <lineage>
        <taxon>unclassified sequences</taxon>
        <taxon>metagenomes</taxon>
        <taxon>ecological metagenomes</taxon>
    </lineage>
</organism>
<evidence type="ECO:0000256" key="4">
    <source>
        <dbReference type="ARBA" id="ARBA00022691"/>
    </source>
</evidence>
<feature type="domain" description="N6 adenine-specific DNA methyltransferase N-terminal" evidence="9">
    <location>
        <begin position="10"/>
        <end position="137"/>
    </location>
</feature>
<keyword evidence="4" id="KW-0949">S-adenosyl-L-methionine</keyword>
<dbReference type="PANTHER" id="PTHR42998:SF1">
    <property type="entry name" value="TYPE I RESTRICTION ENZYME HINDI METHYLASE SUBUNIT"/>
    <property type="match status" value="1"/>
</dbReference>
<evidence type="ECO:0000256" key="7">
    <source>
        <dbReference type="SAM" id="Coils"/>
    </source>
</evidence>
<dbReference type="GO" id="GO:0009007">
    <property type="term" value="F:site-specific DNA-methyltransferase (adenine-specific) activity"/>
    <property type="evidence" value="ECO:0007669"/>
    <property type="project" value="UniProtKB-EC"/>
</dbReference>
<dbReference type="AlphaFoldDB" id="A0A3B1ALN6"/>
<dbReference type="GO" id="GO:0003677">
    <property type="term" value="F:DNA binding"/>
    <property type="evidence" value="ECO:0007669"/>
    <property type="project" value="InterPro"/>
</dbReference>
<evidence type="ECO:0000256" key="3">
    <source>
        <dbReference type="ARBA" id="ARBA00022679"/>
    </source>
</evidence>
<feature type="domain" description="DNA methylase adenine-specific" evidence="8">
    <location>
        <begin position="150"/>
        <end position="421"/>
    </location>
</feature>
<feature type="coiled-coil region" evidence="7">
    <location>
        <begin position="519"/>
        <end position="546"/>
    </location>
</feature>
<dbReference type="InterPro" id="IPR022749">
    <property type="entry name" value="D12N6_MeTrfase_N"/>
</dbReference>
<dbReference type="Pfam" id="PF12161">
    <property type="entry name" value="HsdM_N"/>
    <property type="match status" value="1"/>
</dbReference>
<name>A0A3B1ALN6_9ZZZZ</name>
<dbReference type="GO" id="GO:0008170">
    <property type="term" value="F:N-methyltransferase activity"/>
    <property type="evidence" value="ECO:0007669"/>
    <property type="project" value="InterPro"/>
</dbReference>
<dbReference type="InterPro" id="IPR029063">
    <property type="entry name" value="SAM-dependent_MTases_sf"/>
</dbReference>
<gene>
    <name evidence="10" type="ORF">MNBD_GAMMA26-404</name>
</gene>
<dbReference type="PRINTS" id="PR00507">
    <property type="entry name" value="N12N6MTFRASE"/>
</dbReference>
<dbReference type="GO" id="GO:0009307">
    <property type="term" value="P:DNA restriction-modification system"/>
    <property type="evidence" value="ECO:0007669"/>
    <property type="project" value="UniProtKB-KW"/>
</dbReference>
<comment type="catalytic activity">
    <reaction evidence="6">
        <text>a 2'-deoxyadenosine in DNA + S-adenosyl-L-methionine = an N(6)-methyl-2'-deoxyadenosine in DNA + S-adenosyl-L-homocysteine + H(+)</text>
        <dbReference type="Rhea" id="RHEA:15197"/>
        <dbReference type="Rhea" id="RHEA-COMP:12418"/>
        <dbReference type="Rhea" id="RHEA-COMP:12419"/>
        <dbReference type="ChEBI" id="CHEBI:15378"/>
        <dbReference type="ChEBI" id="CHEBI:57856"/>
        <dbReference type="ChEBI" id="CHEBI:59789"/>
        <dbReference type="ChEBI" id="CHEBI:90615"/>
        <dbReference type="ChEBI" id="CHEBI:90616"/>
        <dbReference type="EC" id="2.1.1.72"/>
    </reaction>
</comment>
<dbReference type="SUPFAM" id="SSF53335">
    <property type="entry name" value="S-adenosyl-L-methionine-dependent methyltransferases"/>
    <property type="match status" value="1"/>
</dbReference>
<dbReference type="EMBL" id="UOFX01000019">
    <property type="protein sequence ID" value="VAX06826.1"/>
    <property type="molecule type" value="Genomic_DNA"/>
</dbReference>
<evidence type="ECO:0000259" key="8">
    <source>
        <dbReference type="Pfam" id="PF02384"/>
    </source>
</evidence>
<keyword evidence="3 10" id="KW-0808">Transferase</keyword>
<evidence type="ECO:0000259" key="9">
    <source>
        <dbReference type="Pfam" id="PF12161"/>
    </source>
</evidence>
<dbReference type="Pfam" id="PF02384">
    <property type="entry name" value="N6_Mtase"/>
    <property type="match status" value="1"/>
</dbReference>
<dbReference type="PANTHER" id="PTHR42998">
    <property type="entry name" value="TYPE I RESTRICTION ENZYME HINDVIIP M PROTEIN-RELATED"/>
    <property type="match status" value="1"/>
</dbReference>
<keyword evidence="2 10" id="KW-0489">Methyltransferase</keyword>
<accession>A0A3B1ALN6</accession>
<dbReference type="Gene3D" id="3.40.50.150">
    <property type="entry name" value="Vaccinia Virus protein VP39"/>
    <property type="match status" value="1"/>
</dbReference>
<protein>
    <recommendedName>
        <fullName evidence="1">site-specific DNA-methyltransferase (adenine-specific)</fullName>
        <ecNumber evidence="1">2.1.1.72</ecNumber>
    </recommendedName>
</protein>
<evidence type="ECO:0000256" key="1">
    <source>
        <dbReference type="ARBA" id="ARBA00011900"/>
    </source>
</evidence>
<dbReference type="EC" id="2.1.1.72" evidence="1"/>
<sequence length="558" mass="62634">MSDFKNIQELEKRLWAAADNLRANSGLTAQEYSRPVLGLIFLRYAEYRFELAKAKLEAKRSSRRRGGSDIKSRIQAEGAMYVPDDALFSNLLQLPEDEDLGQAINDAMRALEAENEAIKDALPKTFTRFENSILVDLLKNFSNIRFDIGSDIFGRIYEYFLNEFAKTEGQGGGEFFTPSTLVRLIAEIIEPYHGKVFDPACGSGGMFIQSANFVEEHQKIPGDELSIFGQEKTEDTVRLAKMNLAVHGLQGDIKKANSYYEDIHSCAGRFDYVMANPPFNVDAIQKDRLEDDKARFPYGMPRNDNGNYIWIQLFHAALNNTGRAGFVMANSASDARASELEIRKQIIQSGAVDVMVAVSSNFFYTVTLPCSLWFFDKGKPEAHRDKVLFIDARHIYRQVTRAVRDYSAEQLNFVANIVRLYREDAIDNTYLEMHPEAVDDAQGSASVAGGRKPGVTDTYLENHGDGAGDWSVEEHFEGSAYQDIAGLCKVATLEEIEEQGWSLNPGRYVGVAQGDEEHDEVFAEKLEALQEELEVLNAEAHELEQTISENVVKILEMA</sequence>
<dbReference type="Gene3D" id="1.20.1260.30">
    <property type="match status" value="1"/>
</dbReference>
<keyword evidence="5" id="KW-0680">Restriction system</keyword>
<dbReference type="InterPro" id="IPR003356">
    <property type="entry name" value="DNA_methylase_A-5"/>
</dbReference>
<dbReference type="InterPro" id="IPR052916">
    <property type="entry name" value="Type-I_RE_MTase_Subunit"/>
</dbReference>